<accession>A0A7D9L769</accession>
<evidence type="ECO:0000313" key="7">
    <source>
        <dbReference type="Proteomes" id="UP001152795"/>
    </source>
</evidence>
<dbReference type="GO" id="GO:0008270">
    <property type="term" value="F:zinc ion binding"/>
    <property type="evidence" value="ECO:0007669"/>
    <property type="project" value="UniProtKB-KW"/>
</dbReference>
<comment type="caution">
    <text evidence="6">The sequence shown here is derived from an EMBL/GenBank/DDBJ whole genome shotgun (WGS) entry which is preliminary data.</text>
</comment>
<keyword evidence="4" id="KW-0862">Zinc</keyword>
<keyword evidence="7" id="KW-1185">Reference proteome</keyword>
<evidence type="ECO:0000313" key="6">
    <source>
        <dbReference type="EMBL" id="CAB4024505.1"/>
    </source>
</evidence>
<dbReference type="EMBL" id="CACRXK020013070">
    <property type="protein sequence ID" value="CAB4024505.1"/>
    <property type="molecule type" value="Genomic_DNA"/>
</dbReference>
<dbReference type="SUPFAM" id="SSF57667">
    <property type="entry name" value="beta-beta-alpha zinc fingers"/>
    <property type="match status" value="2"/>
</dbReference>
<dbReference type="PANTHER" id="PTHR24379">
    <property type="entry name" value="KRAB AND ZINC FINGER DOMAIN-CONTAINING"/>
    <property type="match status" value="1"/>
</dbReference>
<evidence type="ECO:0000256" key="3">
    <source>
        <dbReference type="ARBA" id="ARBA00022771"/>
    </source>
</evidence>
<evidence type="ECO:0000256" key="4">
    <source>
        <dbReference type="ARBA" id="ARBA00022833"/>
    </source>
</evidence>
<dbReference type="Proteomes" id="UP001152795">
    <property type="component" value="Unassembled WGS sequence"/>
</dbReference>
<dbReference type="FunFam" id="3.30.160.60:FF:000100">
    <property type="entry name" value="Zinc finger 45-like"/>
    <property type="match status" value="2"/>
</dbReference>
<dbReference type="Gene3D" id="3.30.160.60">
    <property type="entry name" value="Classic Zinc Finger"/>
    <property type="match status" value="3"/>
</dbReference>
<dbReference type="GO" id="GO:1990837">
    <property type="term" value="F:sequence-specific double-stranded DNA binding"/>
    <property type="evidence" value="ECO:0007669"/>
    <property type="project" value="UniProtKB-ARBA"/>
</dbReference>
<protein>
    <submittedName>
        <fullName evidence="6">Zinc finger and SCAN domain-containing 30 isoform X1</fullName>
    </submittedName>
</protein>
<evidence type="ECO:0000256" key="2">
    <source>
        <dbReference type="ARBA" id="ARBA00022737"/>
    </source>
</evidence>
<evidence type="ECO:0000256" key="1">
    <source>
        <dbReference type="ARBA" id="ARBA00022723"/>
    </source>
</evidence>
<keyword evidence="2" id="KW-0677">Repeat</keyword>
<dbReference type="PANTHER" id="PTHR24379:SF121">
    <property type="entry name" value="C2H2-TYPE DOMAIN-CONTAINING PROTEIN"/>
    <property type="match status" value="1"/>
</dbReference>
<keyword evidence="1" id="KW-0479">Metal-binding</keyword>
<dbReference type="Pfam" id="PF13912">
    <property type="entry name" value="zf-C2H2_6"/>
    <property type="match status" value="2"/>
</dbReference>
<feature type="compositionally biased region" description="Basic residues" evidence="5">
    <location>
        <begin position="179"/>
        <end position="191"/>
    </location>
</feature>
<evidence type="ECO:0000256" key="5">
    <source>
        <dbReference type="SAM" id="MobiDB-lite"/>
    </source>
</evidence>
<proteinExistence type="predicted"/>
<dbReference type="OrthoDB" id="6077919at2759"/>
<dbReference type="SMART" id="SM00355">
    <property type="entry name" value="ZnF_C2H2"/>
    <property type="match status" value="4"/>
</dbReference>
<gene>
    <name evidence="6" type="ORF">PACLA_8A047741</name>
</gene>
<organism evidence="6 7">
    <name type="scientific">Paramuricea clavata</name>
    <name type="common">Red gorgonian</name>
    <name type="synonym">Violescent sea-whip</name>
    <dbReference type="NCBI Taxonomy" id="317549"/>
    <lineage>
        <taxon>Eukaryota</taxon>
        <taxon>Metazoa</taxon>
        <taxon>Cnidaria</taxon>
        <taxon>Anthozoa</taxon>
        <taxon>Octocorallia</taxon>
        <taxon>Malacalcyonacea</taxon>
        <taxon>Plexauridae</taxon>
        <taxon>Paramuricea</taxon>
    </lineage>
</organism>
<name>A0A7D9L769_PARCT</name>
<dbReference type="InterPro" id="IPR036236">
    <property type="entry name" value="Znf_C2H2_sf"/>
</dbReference>
<feature type="region of interest" description="Disordered" evidence="5">
    <location>
        <begin position="170"/>
        <end position="210"/>
    </location>
</feature>
<dbReference type="PROSITE" id="PS50157">
    <property type="entry name" value="ZINC_FINGER_C2H2_2"/>
    <property type="match status" value="4"/>
</dbReference>
<dbReference type="PROSITE" id="PS00028">
    <property type="entry name" value="ZINC_FINGER_C2H2_1"/>
    <property type="match status" value="4"/>
</dbReference>
<keyword evidence="3" id="KW-0863">Zinc-finger</keyword>
<dbReference type="AlphaFoldDB" id="A0A7D9L769"/>
<feature type="compositionally biased region" description="Polar residues" evidence="5">
    <location>
        <begin position="198"/>
        <end position="210"/>
    </location>
</feature>
<reference evidence="6" key="1">
    <citation type="submission" date="2020-04" db="EMBL/GenBank/DDBJ databases">
        <authorList>
            <person name="Alioto T."/>
            <person name="Alioto T."/>
            <person name="Gomez Garrido J."/>
        </authorList>
    </citation>
    <scope>NUCLEOTIDE SEQUENCE</scope>
    <source>
        <strain evidence="6">A484AB</strain>
    </source>
</reference>
<dbReference type="FunFam" id="3.30.160.60:FF:000303">
    <property type="entry name" value="Zinc finger protein 41"/>
    <property type="match status" value="1"/>
</dbReference>
<dbReference type="InterPro" id="IPR013087">
    <property type="entry name" value="Znf_C2H2_type"/>
</dbReference>
<dbReference type="Pfam" id="PF00096">
    <property type="entry name" value="zf-C2H2"/>
    <property type="match status" value="2"/>
</dbReference>
<sequence length="225" mass="26740">MAQQHRENIERARFMSELENEEVNRQLCAIDTDEMFESWSPETQEQILAEWNWQNDESTPREPRLCCDDCGQVFTRSNELNRHMKTHSDKDHECSRCHKTFNRKDALNRHMKTHSDKDHECSRCHKTFNRKDVLNRHMKLHERCGAEREYTCNVCGEVFRNIFPFQAHQREVHQTGGGRRTKTPTRRTKRQRTAEPEPQSSSTRVNEGASTIVSEGMKFKFLYHT</sequence>